<feature type="transmembrane region" description="Helical" evidence="1">
    <location>
        <begin position="335"/>
        <end position="356"/>
    </location>
</feature>
<accession>A0A2A6Z985</accession>
<dbReference type="Pfam" id="PF09546">
    <property type="entry name" value="Spore_III_AE"/>
    <property type="match status" value="1"/>
</dbReference>
<name>A0A2A6Z985_9FIRM</name>
<feature type="transmembrane region" description="Helical" evidence="1">
    <location>
        <begin position="269"/>
        <end position="290"/>
    </location>
</feature>
<protein>
    <submittedName>
        <fullName evidence="3">Stage III sporulation protein AE</fullName>
    </submittedName>
</protein>
<dbReference type="Proteomes" id="UP000220752">
    <property type="component" value="Unassembled WGS sequence"/>
</dbReference>
<keyword evidence="1" id="KW-0812">Transmembrane</keyword>
<reference evidence="3 4" key="1">
    <citation type="journal article" date="2017" name="Front. Microbiol.">
        <title>New Insights into the Diversity of the Genus Faecalibacterium.</title>
        <authorList>
            <person name="Benevides L."/>
            <person name="Burman S."/>
            <person name="Martin R."/>
            <person name="Robert V."/>
            <person name="Thomas M."/>
            <person name="Miquel S."/>
            <person name="Chain F."/>
            <person name="Sokol H."/>
            <person name="Bermudez-Humaran L.G."/>
            <person name="Morrison M."/>
            <person name="Langella P."/>
            <person name="Azevedo V.A."/>
            <person name="Chatel J.M."/>
            <person name="Soares S."/>
        </authorList>
    </citation>
    <scope>NUCLEOTIDE SEQUENCE [LARGE SCALE GENOMIC DNA]</scope>
    <source>
        <strain evidence="4">CNCM I-4540</strain>
    </source>
</reference>
<dbReference type="InterPro" id="IPR014194">
    <property type="entry name" value="Spore_III_AE"/>
</dbReference>
<gene>
    <name evidence="3" type="ORF">CGS46_11160</name>
</gene>
<keyword evidence="2" id="KW-0732">Signal</keyword>
<evidence type="ECO:0000256" key="2">
    <source>
        <dbReference type="SAM" id="SignalP"/>
    </source>
</evidence>
<proteinExistence type="predicted"/>
<evidence type="ECO:0000256" key="1">
    <source>
        <dbReference type="SAM" id="Phobius"/>
    </source>
</evidence>
<keyword evidence="4" id="KW-1185">Reference proteome</keyword>
<keyword evidence="1" id="KW-1133">Transmembrane helix</keyword>
<feature type="transmembrane region" description="Helical" evidence="1">
    <location>
        <begin position="296"/>
        <end position="314"/>
    </location>
</feature>
<evidence type="ECO:0000313" key="4">
    <source>
        <dbReference type="Proteomes" id="UP000220752"/>
    </source>
</evidence>
<dbReference type="EMBL" id="NMTQ01000036">
    <property type="protein sequence ID" value="PDX57921.1"/>
    <property type="molecule type" value="Genomic_DNA"/>
</dbReference>
<organism evidence="3 4">
    <name type="scientific">Faecalibacterium langellae</name>
    <dbReference type="NCBI Taxonomy" id="3435293"/>
    <lineage>
        <taxon>Bacteria</taxon>
        <taxon>Bacillati</taxon>
        <taxon>Bacillota</taxon>
        <taxon>Clostridia</taxon>
        <taxon>Eubacteriales</taxon>
        <taxon>Oscillospiraceae</taxon>
        <taxon>Faecalibacterium</taxon>
    </lineage>
</organism>
<feature type="signal peptide" evidence="2">
    <location>
        <begin position="1"/>
        <end position="23"/>
    </location>
</feature>
<comment type="caution">
    <text evidence="3">The sequence shown here is derived from an EMBL/GenBank/DDBJ whole genome shotgun (WGS) entry which is preliminary data.</text>
</comment>
<dbReference type="AlphaFoldDB" id="A0A2A6Z985"/>
<sequence length="360" mass="38011">MIKKFLQKAAAFVLCTVCFLAFAPDAAAAQLQGLPGQELWQPYLEKAPQSAESFAKDPLKSLLAFLPGSPAEMIRQMAHCYADVLLFLLLLIVLSFLVGGAADSALLELAAAVGCGTLLWKDLISLAQLICERMEGWKNYLLGFLPVYSGVLAAGGEVNASTAASGLLLTGLCFLAQGTVLVVSPLLQSYLAVSMACCISTQQGLSETCRVMGALLRRGLVWAGRIFAVLLGLQRAVTVQLDRSALRLGQLLTGGVPVIGQALSDTAEVFLAGMQLLKSSLGFAALAVIGAEFLPLYLQLLLHLLFLAGCRLLCGLAENRRCQALFDCMAEAVKCMAAVTALFFELLTVGVGLLMMTGGG</sequence>
<feature type="transmembrane region" description="Helical" evidence="1">
    <location>
        <begin position="86"/>
        <end position="119"/>
    </location>
</feature>
<feature type="chain" id="PRO_5039080725" evidence="2">
    <location>
        <begin position="24"/>
        <end position="360"/>
    </location>
</feature>
<feature type="transmembrane region" description="Helical" evidence="1">
    <location>
        <begin position="166"/>
        <end position="187"/>
    </location>
</feature>
<keyword evidence="1" id="KW-0472">Membrane</keyword>
<evidence type="ECO:0000313" key="3">
    <source>
        <dbReference type="EMBL" id="PDX57921.1"/>
    </source>
</evidence>